<dbReference type="GO" id="GO:0000329">
    <property type="term" value="C:fungal-type vacuole membrane"/>
    <property type="evidence" value="ECO:0007669"/>
    <property type="project" value="TreeGrafter"/>
</dbReference>
<dbReference type="PANTHER" id="PTHR10900:SF77">
    <property type="entry name" value="FI19380P1"/>
    <property type="match status" value="1"/>
</dbReference>
<name>A0A0C3CZA5_OIDMZ</name>
<organism evidence="4 5">
    <name type="scientific">Oidiodendron maius (strain Zn)</name>
    <dbReference type="NCBI Taxonomy" id="913774"/>
    <lineage>
        <taxon>Eukaryota</taxon>
        <taxon>Fungi</taxon>
        <taxon>Dikarya</taxon>
        <taxon>Ascomycota</taxon>
        <taxon>Pezizomycotina</taxon>
        <taxon>Leotiomycetes</taxon>
        <taxon>Leotiomycetes incertae sedis</taxon>
        <taxon>Myxotrichaceae</taxon>
        <taxon>Oidiodendron</taxon>
    </lineage>
</organism>
<evidence type="ECO:0000259" key="3">
    <source>
        <dbReference type="PROSITE" id="PS50213"/>
    </source>
</evidence>
<protein>
    <recommendedName>
        <fullName evidence="3">FAS1 domain-containing protein</fullName>
    </recommendedName>
</protein>
<sequence>MCHSWGSIAAAAISFALSCANAQDVPNLGDVLANQTDLSTFYGLIQKYPQVLLQLPSYQGVTVLAPSNDAFSKIPYSSLNGAFQNNDDDVIIDVLEYHILQGTRLAAQLVPGTPEFLPTLLKDPFYTNVTGGQVVENVKQAGDVVVFVSGQGSRSTLTTADLKFDGGVVQIIDTLLIPPTNLTDTTNAFNLTAFEGALYAAGIIDIALYTPNVTIFVSWNEGFQALGPAITGMTSQELAQVLKYTILPQVVYSPGLTNDTKFLALNGENITIMHNGNNLYVNSAQLLTPDILIANGVIHVIDNVLNPQGPNAQPNPRIGTQAPVFASASMVTNLPFTNSLPCTVSCPVTTTSSATSSTGSSSATGDSTTTSASVFSSSSRAQAAVARETGFGAAGLVAALGGALLLV</sequence>
<dbReference type="OrthoDB" id="286301at2759"/>
<dbReference type="AlphaFoldDB" id="A0A0C3CZA5"/>
<dbReference type="STRING" id="913774.A0A0C3CZA5"/>
<dbReference type="InParanoid" id="A0A0C3CZA5"/>
<dbReference type="EMBL" id="KN832872">
    <property type="protein sequence ID" value="KIN04354.1"/>
    <property type="molecule type" value="Genomic_DNA"/>
</dbReference>
<keyword evidence="2" id="KW-0732">Signal</keyword>
<dbReference type="PROSITE" id="PS50213">
    <property type="entry name" value="FAS1"/>
    <property type="match status" value="2"/>
</dbReference>
<feature type="signal peptide" evidence="2">
    <location>
        <begin position="1"/>
        <end position="22"/>
    </location>
</feature>
<dbReference type="InterPro" id="IPR000782">
    <property type="entry name" value="FAS1_domain"/>
</dbReference>
<reference evidence="4 5" key="1">
    <citation type="submission" date="2014-04" db="EMBL/GenBank/DDBJ databases">
        <authorList>
            <consortium name="DOE Joint Genome Institute"/>
            <person name="Kuo A."/>
            <person name="Martino E."/>
            <person name="Perotto S."/>
            <person name="Kohler A."/>
            <person name="Nagy L.G."/>
            <person name="Floudas D."/>
            <person name="Copeland A."/>
            <person name="Barry K.W."/>
            <person name="Cichocki N."/>
            <person name="Veneault-Fourrey C."/>
            <person name="LaButti K."/>
            <person name="Lindquist E.A."/>
            <person name="Lipzen A."/>
            <person name="Lundell T."/>
            <person name="Morin E."/>
            <person name="Murat C."/>
            <person name="Sun H."/>
            <person name="Tunlid A."/>
            <person name="Henrissat B."/>
            <person name="Grigoriev I.V."/>
            <person name="Hibbett D.S."/>
            <person name="Martin F."/>
            <person name="Nordberg H.P."/>
            <person name="Cantor M.N."/>
            <person name="Hua S.X."/>
        </authorList>
    </citation>
    <scope>NUCLEOTIDE SEQUENCE [LARGE SCALE GENOMIC DNA]</scope>
    <source>
        <strain evidence="4 5">Zn</strain>
    </source>
</reference>
<dbReference type="Gene3D" id="2.30.180.10">
    <property type="entry name" value="FAS1 domain"/>
    <property type="match status" value="2"/>
</dbReference>
<dbReference type="PANTHER" id="PTHR10900">
    <property type="entry name" value="PERIOSTIN-RELATED"/>
    <property type="match status" value="1"/>
</dbReference>
<accession>A0A0C3CZA5</accession>
<dbReference type="SUPFAM" id="SSF82153">
    <property type="entry name" value="FAS1 domain"/>
    <property type="match status" value="2"/>
</dbReference>
<evidence type="ECO:0000313" key="5">
    <source>
        <dbReference type="Proteomes" id="UP000054321"/>
    </source>
</evidence>
<dbReference type="GO" id="GO:0016236">
    <property type="term" value="P:macroautophagy"/>
    <property type="evidence" value="ECO:0007669"/>
    <property type="project" value="TreeGrafter"/>
</dbReference>
<feature type="region of interest" description="Disordered" evidence="1">
    <location>
        <begin position="351"/>
        <end position="372"/>
    </location>
</feature>
<proteinExistence type="predicted"/>
<evidence type="ECO:0000256" key="2">
    <source>
        <dbReference type="SAM" id="SignalP"/>
    </source>
</evidence>
<feature type="domain" description="FAS1" evidence="3">
    <location>
        <begin position="178"/>
        <end position="305"/>
    </location>
</feature>
<evidence type="ECO:0000313" key="4">
    <source>
        <dbReference type="EMBL" id="KIN04354.1"/>
    </source>
</evidence>
<keyword evidence="5" id="KW-1185">Reference proteome</keyword>
<dbReference type="Pfam" id="PF02469">
    <property type="entry name" value="Fasciclin"/>
    <property type="match status" value="2"/>
</dbReference>
<dbReference type="HOGENOM" id="CLU_031281_2_3_1"/>
<evidence type="ECO:0000256" key="1">
    <source>
        <dbReference type="SAM" id="MobiDB-lite"/>
    </source>
</evidence>
<feature type="domain" description="FAS1" evidence="3">
    <location>
        <begin position="25"/>
        <end position="176"/>
    </location>
</feature>
<dbReference type="SMART" id="SM00554">
    <property type="entry name" value="FAS1"/>
    <property type="match status" value="2"/>
</dbReference>
<reference evidence="5" key="2">
    <citation type="submission" date="2015-01" db="EMBL/GenBank/DDBJ databases">
        <title>Evolutionary Origins and Diversification of the Mycorrhizal Mutualists.</title>
        <authorList>
            <consortium name="DOE Joint Genome Institute"/>
            <consortium name="Mycorrhizal Genomics Consortium"/>
            <person name="Kohler A."/>
            <person name="Kuo A."/>
            <person name="Nagy L.G."/>
            <person name="Floudas D."/>
            <person name="Copeland A."/>
            <person name="Barry K.W."/>
            <person name="Cichocki N."/>
            <person name="Veneault-Fourrey C."/>
            <person name="LaButti K."/>
            <person name="Lindquist E.A."/>
            <person name="Lipzen A."/>
            <person name="Lundell T."/>
            <person name="Morin E."/>
            <person name="Murat C."/>
            <person name="Riley R."/>
            <person name="Ohm R."/>
            <person name="Sun H."/>
            <person name="Tunlid A."/>
            <person name="Henrissat B."/>
            <person name="Grigoriev I.V."/>
            <person name="Hibbett D.S."/>
            <person name="Martin F."/>
        </authorList>
    </citation>
    <scope>NUCLEOTIDE SEQUENCE [LARGE SCALE GENOMIC DNA]</scope>
    <source>
        <strain evidence="5">Zn</strain>
    </source>
</reference>
<dbReference type="Proteomes" id="UP000054321">
    <property type="component" value="Unassembled WGS sequence"/>
</dbReference>
<dbReference type="InterPro" id="IPR050904">
    <property type="entry name" value="Adhesion/Biosynth-related"/>
</dbReference>
<dbReference type="InterPro" id="IPR036378">
    <property type="entry name" value="FAS1_dom_sf"/>
</dbReference>
<gene>
    <name evidence="4" type="ORF">OIDMADRAFT_191287</name>
</gene>
<feature type="chain" id="PRO_5002173450" description="FAS1 domain-containing protein" evidence="2">
    <location>
        <begin position="23"/>
        <end position="407"/>
    </location>
</feature>